<proteinExistence type="predicted"/>
<dbReference type="Pfam" id="PF13185">
    <property type="entry name" value="GAF_2"/>
    <property type="match status" value="1"/>
</dbReference>
<keyword evidence="3" id="KW-0805">Transcription regulation</keyword>
<dbReference type="Gene3D" id="1.10.10.10">
    <property type="entry name" value="Winged helix-like DNA-binding domain superfamily/Winged helix DNA-binding domain"/>
    <property type="match status" value="1"/>
</dbReference>
<dbReference type="PIRSF" id="PIRSF036625">
    <property type="entry name" value="GAF_ANTAR"/>
    <property type="match status" value="1"/>
</dbReference>
<dbReference type="Gene3D" id="3.30.450.40">
    <property type="match status" value="1"/>
</dbReference>
<evidence type="ECO:0000313" key="6">
    <source>
        <dbReference type="EMBL" id="GAA0924630.1"/>
    </source>
</evidence>
<keyword evidence="2" id="KW-0418">Kinase</keyword>
<evidence type="ECO:0000259" key="5">
    <source>
        <dbReference type="PROSITE" id="PS50921"/>
    </source>
</evidence>
<dbReference type="EMBL" id="BAAAHP010000024">
    <property type="protein sequence ID" value="GAA0924630.1"/>
    <property type="molecule type" value="Genomic_DNA"/>
</dbReference>
<dbReference type="InterPro" id="IPR012074">
    <property type="entry name" value="GAF_ANTAR"/>
</dbReference>
<reference evidence="6 7" key="1">
    <citation type="journal article" date="2019" name="Int. J. Syst. Evol. Microbiol.">
        <title>The Global Catalogue of Microorganisms (GCM) 10K type strain sequencing project: providing services to taxonomists for standard genome sequencing and annotation.</title>
        <authorList>
            <consortium name="The Broad Institute Genomics Platform"/>
            <consortium name="The Broad Institute Genome Sequencing Center for Infectious Disease"/>
            <person name="Wu L."/>
            <person name="Ma J."/>
        </authorList>
    </citation>
    <scope>NUCLEOTIDE SEQUENCE [LARGE SCALE GENOMIC DNA]</scope>
    <source>
        <strain evidence="6 7">JCM 11117</strain>
    </source>
</reference>
<organism evidence="6 7">
    <name type="scientific">Pseudonocardia zijingensis</name>
    <dbReference type="NCBI Taxonomy" id="153376"/>
    <lineage>
        <taxon>Bacteria</taxon>
        <taxon>Bacillati</taxon>
        <taxon>Actinomycetota</taxon>
        <taxon>Actinomycetes</taxon>
        <taxon>Pseudonocardiales</taxon>
        <taxon>Pseudonocardiaceae</taxon>
        <taxon>Pseudonocardia</taxon>
    </lineage>
</organism>
<sequence>MRKIRSVDVSNRLIAEAFVELADRPAARIGRLADRCVQLLGADAAGALLAGPSNGSTAALDTRPVQVNEGPGIECLTTGLPVRCLDLDTAWPRWPRFTPPALEAGFGSVYAFPMRHSGGTVGALEVFAAHAVGLGDDELALAQGLADIAAVGIVHERVAREATTRVEQLQQALNSRVTIEQAKGIIAERYEIDVDTAFSALRDYARSHGRRLHDVAEAVVTTPTGSATCSQ</sequence>
<keyword evidence="4" id="KW-0804">Transcription</keyword>
<keyword evidence="1" id="KW-0808">Transferase</keyword>
<dbReference type="InterPro" id="IPR036388">
    <property type="entry name" value="WH-like_DNA-bd_sf"/>
</dbReference>
<dbReference type="Pfam" id="PF03861">
    <property type="entry name" value="ANTAR"/>
    <property type="match status" value="1"/>
</dbReference>
<dbReference type="PROSITE" id="PS50921">
    <property type="entry name" value="ANTAR"/>
    <property type="match status" value="1"/>
</dbReference>
<evidence type="ECO:0000256" key="3">
    <source>
        <dbReference type="ARBA" id="ARBA00023015"/>
    </source>
</evidence>
<evidence type="ECO:0000313" key="7">
    <source>
        <dbReference type="Proteomes" id="UP001499967"/>
    </source>
</evidence>
<evidence type="ECO:0000256" key="4">
    <source>
        <dbReference type="ARBA" id="ARBA00023163"/>
    </source>
</evidence>
<dbReference type="SMART" id="SM00065">
    <property type="entry name" value="GAF"/>
    <property type="match status" value="1"/>
</dbReference>
<dbReference type="SUPFAM" id="SSF52172">
    <property type="entry name" value="CheY-like"/>
    <property type="match status" value="1"/>
</dbReference>
<evidence type="ECO:0000256" key="1">
    <source>
        <dbReference type="ARBA" id="ARBA00022679"/>
    </source>
</evidence>
<evidence type="ECO:0000256" key="2">
    <source>
        <dbReference type="ARBA" id="ARBA00022777"/>
    </source>
</evidence>
<feature type="domain" description="ANTAR" evidence="5">
    <location>
        <begin position="159"/>
        <end position="220"/>
    </location>
</feature>
<dbReference type="Proteomes" id="UP001499967">
    <property type="component" value="Unassembled WGS sequence"/>
</dbReference>
<dbReference type="InterPro" id="IPR003018">
    <property type="entry name" value="GAF"/>
</dbReference>
<name>A0ABN1P904_9PSEU</name>
<protein>
    <submittedName>
        <fullName evidence="6">GAF and ANTAR domain-containing protein</fullName>
    </submittedName>
</protein>
<keyword evidence="7" id="KW-1185">Reference proteome</keyword>
<dbReference type="SUPFAM" id="SSF55781">
    <property type="entry name" value="GAF domain-like"/>
    <property type="match status" value="1"/>
</dbReference>
<dbReference type="SMART" id="SM01012">
    <property type="entry name" value="ANTAR"/>
    <property type="match status" value="1"/>
</dbReference>
<accession>A0ABN1P904</accession>
<dbReference type="InterPro" id="IPR029016">
    <property type="entry name" value="GAF-like_dom_sf"/>
</dbReference>
<dbReference type="InterPro" id="IPR005561">
    <property type="entry name" value="ANTAR"/>
</dbReference>
<comment type="caution">
    <text evidence="6">The sequence shown here is derived from an EMBL/GenBank/DDBJ whole genome shotgun (WGS) entry which is preliminary data.</text>
</comment>
<dbReference type="InterPro" id="IPR011006">
    <property type="entry name" value="CheY-like_superfamily"/>
</dbReference>
<gene>
    <name evidence="6" type="ORF">GCM10009559_09160</name>
</gene>